<dbReference type="PANTHER" id="PTHR40076">
    <property type="entry name" value="MEMBRANE PROTEIN-RELATED"/>
    <property type="match status" value="1"/>
</dbReference>
<dbReference type="AlphaFoldDB" id="A0A430ATJ0"/>
<proteinExistence type="predicted"/>
<keyword evidence="1" id="KW-0812">Transmembrane</keyword>
<feature type="transmembrane region" description="Helical" evidence="1">
    <location>
        <begin position="113"/>
        <end position="140"/>
    </location>
</feature>
<evidence type="ECO:0000313" key="3">
    <source>
        <dbReference type="Proteomes" id="UP000288028"/>
    </source>
</evidence>
<organism evidence="2 3">
    <name type="scientific">Vagococcus carniphilus</name>
    <dbReference type="NCBI Taxonomy" id="218144"/>
    <lineage>
        <taxon>Bacteria</taxon>
        <taxon>Bacillati</taxon>
        <taxon>Bacillota</taxon>
        <taxon>Bacilli</taxon>
        <taxon>Lactobacillales</taxon>
        <taxon>Enterococcaceae</taxon>
        <taxon>Vagococcus</taxon>
    </lineage>
</organism>
<evidence type="ECO:0000313" key="2">
    <source>
        <dbReference type="EMBL" id="RSU11370.1"/>
    </source>
</evidence>
<dbReference type="Proteomes" id="UP000288028">
    <property type="component" value="Unassembled WGS sequence"/>
</dbReference>
<dbReference type="EMBL" id="NGKB01000014">
    <property type="protein sequence ID" value="RSU11370.1"/>
    <property type="molecule type" value="Genomic_DNA"/>
</dbReference>
<evidence type="ECO:0000256" key="1">
    <source>
        <dbReference type="SAM" id="Phobius"/>
    </source>
</evidence>
<reference evidence="2 3" key="1">
    <citation type="submission" date="2017-05" db="EMBL/GenBank/DDBJ databases">
        <title>Vagococcus spp. assemblies.</title>
        <authorList>
            <person name="Gulvik C.A."/>
        </authorList>
    </citation>
    <scope>NUCLEOTIDE SEQUENCE [LARGE SCALE GENOMIC DNA]</scope>
    <source>
        <strain evidence="2 3">SS1714</strain>
    </source>
</reference>
<sequence length="247" mass="28477">MNMYKVSYDIKKEAKEALRGRWKEAIILNIVPIILAIGINAVAAFMFWTTTFGQYEPEWYIRISSNFGNSLVEFIFSIITIGISFSLLDVIRNRDEASMAPNQAFRLFNSYDFVPIILINLLILIFTTLWTFLLVIPGIVKGYAYSQSNFIYKDLSTHTDVKEMNATAFIDESRQLMDGHKGRLFWLDFSFIGWHILGGLTLGLAYIFITPYIATCHAVFYDDLAKDKYLKDASEEVDENEDVWESF</sequence>
<feature type="transmembrane region" description="Helical" evidence="1">
    <location>
        <begin position="192"/>
        <end position="221"/>
    </location>
</feature>
<protein>
    <recommendedName>
        <fullName evidence="4">DUF975 family protein</fullName>
    </recommendedName>
</protein>
<comment type="caution">
    <text evidence="2">The sequence shown here is derived from an EMBL/GenBank/DDBJ whole genome shotgun (WGS) entry which is preliminary data.</text>
</comment>
<feature type="transmembrane region" description="Helical" evidence="1">
    <location>
        <begin position="25"/>
        <end position="48"/>
    </location>
</feature>
<gene>
    <name evidence="2" type="ORF">CBF28_12380</name>
</gene>
<feature type="transmembrane region" description="Helical" evidence="1">
    <location>
        <begin position="74"/>
        <end position="92"/>
    </location>
</feature>
<name>A0A430ATJ0_9ENTE</name>
<dbReference type="Pfam" id="PF06161">
    <property type="entry name" value="DUF975"/>
    <property type="match status" value="1"/>
</dbReference>
<keyword evidence="3" id="KW-1185">Reference proteome</keyword>
<dbReference type="PANTHER" id="PTHR40076:SF1">
    <property type="entry name" value="MEMBRANE PROTEIN"/>
    <property type="match status" value="1"/>
</dbReference>
<dbReference type="OrthoDB" id="9784844at2"/>
<accession>A0A430ATJ0</accession>
<keyword evidence="1" id="KW-0472">Membrane</keyword>
<keyword evidence="1" id="KW-1133">Transmembrane helix</keyword>
<evidence type="ECO:0008006" key="4">
    <source>
        <dbReference type="Google" id="ProtNLM"/>
    </source>
</evidence>
<dbReference type="InterPro" id="IPR010380">
    <property type="entry name" value="DUF975"/>
</dbReference>